<comment type="similarity">
    <text evidence="3 10">Belongs to the FKBP-type PPIase family.</text>
</comment>
<dbReference type="EC" id="5.2.1.8" evidence="10"/>
<dbReference type="InterPro" id="IPR046357">
    <property type="entry name" value="PPIase_dom_sf"/>
</dbReference>
<sequence length="139" mass="15121">MTTAEKGKKIRVHYTGTLDDGTVFDSSKVDGREPLEFVVGAGQMIPGFDRGVEGMAVGETRTLKLDPADAYGEYRSDMVFRVARNRLPKGYSPKVGDRLLVGHAPAKIASVDEASVELDANHELAGKRLNFEVTLVEVL</sequence>
<dbReference type="STRING" id="885272.JonanDRAFT_0296"/>
<dbReference type="Gene3D" id="3.10.50.40">
    <property type="match status" value="1"/>
</dbReference>
<accession>H0UIS1</accession>
<comment type="catalytic activity">
    <reaction evidence="1 9 10">
        <text>[protein]-peptidylproline (omega=180) = [protein]-peptidylproline (omega=0)</text>
        <dbReference type="Rhea" id="RHEA:16237"/>
        <dbReference type="Rhea" id="RHEA-COMP:10747"/>
        <dbReference type="Rhea" id="RHEA-COMP:10748"/>
        <dbReference type="ChEBI" id="CHEBI:83833"/>
        <dbReference type="ChEBI" id="CHEBI:83834"/>
        <dbReference type="EC" id="5.2.1.8"/>
    </reaction>
</comment>
<dbReference type="SUPFAM" id="SSF54534">
    <property type="entry name" value="FKBP-like"/>
    <property type="match status" value="1"/>
</dbReference>
<dbReference type="RefSeq" id="WP_008520118.1">
    <property type="nucleotide sequence ID" value="NZ_CM001376.1"/>
</dbReference>
<evidence type="ECO:0000256" key="4">
    <source>
        <dbReference type="ARBA" id="ARBA00022490"/>
    </source>
</evidence>
<dbReference type="eggNOG" id="COG1047">
    <property type="taxonomic scope" value="Bacteria"/>
</dbReference>
<evidence type="ECO:0000256" key="5">
    <source>
        <dbReference type="ARBA" id="ARBA00023110"/>
    </source>
</evidence>
<reference evidence="12 13" key="1">
    <citation type="submission" date="2011-11" db="EMBL/GenBank/DDBJ databases">
        <title>The Noncontiguous Finished genome of Jonquetella anthropi DSM 22815.</title>
        <authorList>
            <consortium name="US DOE Joint Genome Institute (JGI-PGF)"/>
            <person name="Lucas S."/>
            <person name="Copeland A."/>
            <person name="Lapidus A."/>
            <person name="Glavina del Rio T."/>
            <person name="Dalin E."/>
            <person name="Tice H."/>
            <person name="Bruce D."/>
            <person name="Goodwin L."/>
            <person name="Pitluck S."/>
            <person name="Peters L."/>
            <person name="Mikhailova N."/>
            <person name="Held B."/>
            <person name="Kyrpides N."/>
            <person name="Mavromatis K."/>
            <person name="Ivanova N."/>
            <person name="Markowitz V."/>
            <person name="Cheng J.-F."/>
            <person name="Hugenholtz P."/>
            <person name="Woyke T."/>
            <person name="Wu D."/>
            <person name="Gronow S."/>
            <person name="Wellnitz S."/>
            <person name="Brambilla E."/>
            <person name="Klenk H.-P."/>
            <person name="Eisen J.A."/>
        </authorList>
    </citation>
    <scope>NUCLEOTIDE SEQUENCE [LARGE SCALE GENOMIC DNA]</scope>
    <source>
        <strain evidence="12 13">DSM 22815</strain>
    </source>
</reference>
<keyword evidence="5 9" id="KW-0697">Rotamase</keyword>
<keyword evidence="13" id="KW-1185">Reference proteome</keyword>
<comment type="function">
    <text evidence="8">Also involved in hydrogenase metallocenter assembly, probably by participating in the nickel insertion step. This function in hydrogenase biosynthesis requires chaperone activity and the presence of the metal-binding domain, but not PPIase activity.</text>
</comment>
<organism evidence="12 13">
    <name type="scientific">Jonquetella anthropi DSM 22815</name>
    <dbReference type="NCBI Taxonomy" id="885272"/>
    <lineage>
        <taxon>Bacteria</taxon>
        <taxon>Thermotogati</taxon>
        <taxon>Synergistota</taxon>
        <taxon>Synergistia</taxon>
        <taxon>Synergistales</taxon>
        <taxon>Dethiosulfovibrionaceae</taxon>
        <taxon>Jonquetella</taxon>
    </lineage>
</organism>
<dbReference type="AlphaFoldDB" id="H0UIS1"/>
<evidence type="ECO:0000256" key="6">
    <source>
        <dbReference type="ARBA" id="ARBA00023186"/>
    </source>
</evidence>
<keyword evidence="6" id="KW-0143">Chaperone</keyword>
<protein>
    <recommendedName>
        <fullName evidence="10">Peptidyl-prolyl cis-trans isomerase</fullName>
        <ecNumber evidence="10">5.2.1.8</ecNumber>
    </recommendedName>
</protein>
<evidence type="ECO:0000256" key="2">
    <source>
        <dbReference type="ARBA" id="ARBA00004496"/>
    </source>
</evidence>
<evidence type="ECO:0000256" key="8">
    <source>
        <dbReference type="ARBA" id="ARBA00037071"/>
    </source>
</evidence>
<evidence type="ECO:0000256" key="7">
    <source>
        <dbReference type="ARBA" id="ARBA00023235"/>
    </source>
</evidence>
<dbReference type="InterPro" id="IPR001179">
    <property type="entry name" value="PPIase_FKBP_dom"/>
</dbReference>
<dbReference type="PANTHER" id="PTHR47861:SF3">
    <property type="entry name" value="FKBP-TYPE PEPTIDYL-PROLYL CIS-TRANS ISOMERASE SLYD"/>
    <property type="match status" value="1"/>
</dbReference>
<keyword evidence="4" id="KW-0963">Cytoplasm</keyword>
<dbReference type="PROSITE" id="PS50059">
    <property type="entry name" value="FKBP_PPIASE"/>
    <property type="match status" value="1"/>
</dbReference>
<gene>
    <name evidence="12" type="ORF">JonanDRAFT_0296</name>
</gene>
<evidence type="ECO:0000256" key="10">
    <source>
        <dbReference type="RuleBase" id="RU003915"/>
    </source>
</evidence>
<evidence type="ECO:0000313" key="12">
    <source>
        <dbReference type="EMBL" id="EHM12715.1"/>
    </source>
</evidence>
<feature type="domain" description="PPIase FKBP-type" evidence="11">
    <location>
        <begin position="7"/>
        <end position="88"/>
    </location>
</feature>
<dbReference type="OrthoDB" id="280278at2"/>
<dbReference type="Proteomes" id="UP000003806">
    <property type="component" value="Chromosome"/>
</dbReference>
<keyword evidence="7 9" id="KW-0413">Isomerase</keyword>
<name>H0UIS1_9BACT</name>
<evidence type="ECO:0000256" key="3">
    <source>
        <dbReference type="ARBA" id="ARBA00006577"/>
    </source>
</evidence>
<evidence type="ECO:0000259" key="11">
    <source>
        <dbReference type="PROSITE" id="PS50059"/>
    </source>
</evidence>
<dbReference type="PANTHER" id="PTHR47861">
    <property type="entry name" value="FKBP-TYPE PEPTIDYL-PROLYL CIS-TRANS ISOMERASE SLYD"/>
    <property type="match status" value="1"/>
</dbReference>
<evidence type="ECO:0000313" key="13">
    <source>
        <dbReference type="Proteomes" id="UP000003806"/>
    </source>
</evidence>
<proteinExistence type="inferred from homology"/>
<comment type="subcellular location">
    <subcellularLocation>
        <location evidence="2">Cytoplasm</location>
    </subcellularLocation>
</comment>
<dbReference type="HOGENOM" id="CLU_098197_2_1_0"/>
<evidence type="ECO:0000256" key="1">
    <source>
        <dbReference type="ARBA" id="ARBA00000971"/>
    </source>
</evidence>
<dbReference type="GO" id="GO:0005737">
    <property type="term" value="C:cytoplasm"/>
    <property type="evidence" value="ECO:0007669"/>
    <property type="project" value="UniProtKB-SubCell"/>
</dbReference>
<evidence type="ECO:0000256" key="9">
    <source>
        <dbReference type="PROSITE-ProRule" id="PRU00277"/>
    </source>
</evidence>
<dbReference type="GO" id="GO:0042026">
    <property type="term" value="P:protein refolding"/>
    <property type="evidence" value="ECO:0007669"/>
    <property type="project" value="UniProtKB-ARBA"/>
</dbReference>
<dbReference type="Pfam" id="PF00254">
    <property type="entry name" value="FKBP_C"/>
    <property type="match status" value="1"/>
</dbReference>
<dbReference type="GO" id="GO:0003755">
    <property type="term" value="F:peptidyl-prolyl cis-trans isomerase activity"/>
    <property type="evidence" value="ECO:0007669"/>
    <property type="project" value="UniProtKB-UniRule"/>
</dbReference>
<dbReference type="EMBL" id="CM001376">
    <property type="protein sequence ID" value="EHM12715.1"/>
    <property type="molecule type" value="Genomic_DNA"/>
</dbReference>